<dbReference type="InterPro" id="IPR029052">
    <property type="entry name" value="Metallo-depent_PP-like"/>
</dbReference>
<keyword evidence="7" id="KW-1185">Reference proteome</keyword>
<reference evidence="6 7" key="1">
    <citation type="submission" date="2017-05" db="EMBL/GenBank/DDBJ databases">
        <authorList>
            <person name="Song R."/>
            <person name="Chenine A.L."/>
            <person name="Ruprecht R.M."/>
        </authorList>
    </citation>
    <scope>NUCLEOTIDE SEQUENCE [LARGE SCALE GENOMIC DNA]</scope>
    <source>
        <strain evidence="6 7">DSM 26136</strain>
    </source>
</reference>
<sequence length="324" mass="34993">MSEAVRPGWRVHPDAQRLLHLSDLHLGTERPQVVQALLAWVAQHRPQGVVLTGDITQRATVAQFAAARRLTDALAGLGAPLLACVPGNHDIPLFALWARAFQPYRRYAQAFGHEAVQSDGVCVRADGTRLLVSVNTTRRWRHERGELSPAQIQRVADHLRAAAPTQLRVVLVHQPLAVRDGAGRRRSPDAAQVLRRAREAIAAWSAAGCDLVLGGHIHLPYAMRVVPGASRGLAPAASSGPGLWVVQAGTAISSRTRPGAPNSFGELVWTSTPERVLAPDLPGVGQAAEAAGRSCLWRQWNFDAQRAEFVLARRGVLDLGIEDV</sequence>
<dbReference type="AlphaFoldDB" id="A0A1Y0EM89"/>
<dbReference type="Pfam" id="PF00149">
    <property type="entry name" value="Metallophos"/>
    <property type="match status" value="1"/>
</dbReference>
<dbReference type="PANTHER" id="PTHR42988:SF2">
    <property type="entry name" value="CYCLIC NUCLEOTIDE PHOSPHODIESTERASE CBUA0032-RELATED"/>
    <property type="match status" value="1"/>
</dbReference>
<dbReference type="PANTHER" id="PTHR42988">
    <property type="entry name" value="PHOSPHOHYDROLASE"/>
    <property type="match status" value="1"/>
</dbReference>
<feature type="domain" description="Calcineurin-like phosphoesterase" evidence="5">
    <location>
        <begin position="17"/>
        <end position="219"/>
    </location>
</feature>
<keyword evidence="3" id="KW-0408">Iron</keyword>
<evidence type="ECO:0000313" key="7">
    <source>
        <dbReference type="Proteomes" id="UP000196138"/>
    </source>
</evidence>
<organism evidence="6 7">
    <name type="scientific">Comamonas serinivorans</name>
    <dbReference type="NCBI Taxonomy" id="1082851"/>
    <lineage>
        <taxon>Bacteria</taxon>
        <taxon>Pseudomonadati</taxon>
        <taxon>Pseudomonadota</taxon>
        <taxon>Betaproteobacteria</taxon>
        <taxon>Burkholderiales</taxon>
        <taxon>Comamonadaceae</taxon>
        <taxon>Comamonas</taxon>
    </lineage>
</organism>
<dbReference type="OrthoDB" id="9811542at2"/>
<evidence type="ECO:0000313" key="6">
    <source>
        <dbReference type="EMBL" id="ARU04412.1"/>
    </source>
</evidence>
<keyword evidence="1" id="KW-0479">Metal-binding</keyword>
<dbReference type="InterPro" id="IPR050884">
    <property type="entry name" value="CNP_phosphodiesterase-III"/>
</dbReference>
<evidence type="ECO:0000256" key="3">
    <source>
        <dbReference type="ARBA" id="ARBA00023004"/>
    </source>
</evidence>
<protein>
    <recommendedName>
        <fullName evidence="5">Calcineurin-like phosphoesterase domain-containing protein</fullName>
    </recommendedName>
</protein>
<gene>
    <name evidence="6" type="ORF">CCO03_06740</name>
</gene>
<dbReference type="Proteomes" id="UP000196138">
    <property type="component" value="Chromosome"/>
</dbReference>
<accession>A0A1Y0EM89</accession>
<dbReference type="SUPFAM" id="SSF56300">
    <property type="entry name" value="Metallo-dependent phosphatases"/>
    <property type="match status" value="1"/>
</dbReference>
<dbReference type="KEGG" id="cser:CCO03_06740"/>
<keyword evidence="2" id="KW-0378">Hydrolase</keyword>
<proteinExistence type="inferred from homology"/>
<comment type="similarity">
    <text evidence="4">Belongs to the cyclic nucleotide phosphodiesterase class-III family.</text>
</comment>
<dbReference type="RefSeq" id="WP_087278932.1">
    <property type="nucleotide sequence ID" value="NZ_CP021455.1"/>
</dbReference>
<evidence type="ECO:0000259" key="5">
    <source>
        <dbReference type="Pfam" id="PF00149"/>
    </source>
</evidence>
<dbReference type="GO" id="GO:0016787">
    <property type="term" value="F:hydrolase activity"/>
    <property type="evidence" value="ECO:0007669"/>
    <property type="project" value="UniProtKB-KW"/>
</dbReference>
<dbReference type="Gene3D" id="3.60.21.10">
    <property type="match status" value="1"/>
</dbReference>
<evidence type="ECO:0000256" key="2">
    <source>
        <dbReference type="ARBA" id="ARBA00022801"/>
    </source>
</evidence>
<dbReference type="EMBL" id="CP021455">
    <property type="protein sequence ID" value="ARU04412.1"/>
    <property type="molecule type" value="Genomic_DNA"/>
</dbReference>
<evidence type="ECO:0000256" key="4">
    <source>
        <dbReference type="ARBA" id="ARBA00025742"/>
    </source>
</evidence>
<dbReference type="InterPro" id="IPR004843">
    <property type="entry name" value="Calcineurin-like_PHP"/>
</dbReference>
<name>A0A1Y0EM89_9BURK</name>
<dbReference type="GO" id="GO:0046872">
    <property type="term" value="F:metal ion binding"/>
    <property type="evidence" value="ECO:0007669"/>
    <property type="project" value="UniProtKB-KW"/>
</dbReference>
<evidence type="ECO:0000256" key="1">
    <source>
        <dbReference type="ARBA" id="ARBA00022723"/>
    </source>
</evidence>